<gene>
    <name evidence="2" type="ORF">MSPICULIGERA_LOCUS18658</name>
</gene>
<dbReference type="PROSITE" id="PS50106">
    <property type="entry name" value="PDZ"/>
    <property type="match status" value="1"/>
</dbReference>
<dbReference type="AlphaFoldDB" id="A0AA36GCK7"/>
<dbReference type="Gene3D" id="2.30.42.10">
    <property type="match status" value="1"/>
</dbReference>
<accession>A0AA36GCK7</accession>
<feature type="domain" description="PDZ" evidence="1">
    <location>
        <begin position="5"/>
        <end position="84"/>
    </location>
</feature>
<comment type="caution">
    <text evidence="2">The sequence shown here is derived from an EMBL/GenBank/DDBJ whole genome shotgun (WGS) entry which is preliminary data.</text>
</comment>
<feature type="non-terminal residue" evidence="2">
    <location>
        <position position="1"/>
    </location>
</feature>
<sequence length="111" mass="12480">METVTVRMSRGDRTTPWGFGVTEAPSRDVVIVNVVGGSLADRAGLRNGDILDELEGLRNLDINATDRLLVTSRDKIELVVHSPEEEQLRRDIFEVYNQLCMVQITSTPKPW</sequence>
<evidence type="ECO:0000259" key="1">
    <source>
        <dbReference type="PROSITE" id="PS50106"/>
    </source>
</evidence>
<protein>
    <recommendedName>
        <fullName evidence="1">PDZ domain-containing protein</fullName>
    </recommendedName>
</protein>
<evidence type="ECO:0000313" key="2">
    <source>
        <dbReference type="EMBL" id="CAJ0580460.1"/>
    </source>
</evidence>
<dbReference type="InterPro" id="IPR036034">
    <property type="entry name" value="PDZ_sf"/>
</dbReference>
<dbReference type="InterPro" id="IPR001478">
    <property type="entry name" value="PDZ"/>
</dbReference>
<organism evidence="2 3">
    <name type="scientific">Mesorhabditis spiculigera</name>
    <dbReference type="NCBI Taxonomy" id="96644"/>
    <lineage>
        <taxon>Eukaryota</taxon>
        <taxon>Metazoa</taxon>
        <taxon>Ecdysozoa</taxon>
        <taxon>Nematoda</taxon>
        <taxon>Chromadorea</taxon>
        <taxon>Rhabditida</taxon>
        <taxon>Rhabditina</taxon>
        <taxon>Rhabditomorpha</taxon>
        <taxon>Rhabditoidea</taxon>
        <taxon>Rhabditidae</taxon>
        <taxon>Mesorhabditinae</taxon>
        <taxon>Mesorhabditis</taxon>
    </lineage>
</organism>
<dbReference type="SUPFAM" id="SSF50156">
    <property type="entry name" value="PDZ domain-like"/>
    <property type="match status" value="1"/>
</dbReference>
<proteinExistence type="predicted"/>
<evidence type="ECO:0000313" key="3">
    <source>
        <dbReference type="Proteomes" id="UP001177023"/>
    </source>
</evidence>
<dbReference type="EMBL" id="CATQJA010002659">
    <property type="protein sequence ID" value="CAJ0580460.1"/>
    <property type="molecule type" value="Genomic_DNA"/>
</dbReference>
<dbReference type="SMART" id="SM00228">
    <property type="entry name" value="PDZ"/>
    <property type="match status" value="1"/>
</dbReference>
<name>A0AA36GCK7_9BILA</name>
<reference evidence="2" key="1">
    <citation type="submission" date="2023-06" db="EMBL/GenBank/DDBJ databases">
        <authorList>
            <person name="Delattre M."/>
        </authorList>
    </citation>
    <scope>NUCLEOTIDE SEQUENCE</scope>
    <source>
        <strain evidence="2">AF72</strain>
    </source>
</reference>
<dbReference type="Proteomes" id="UP001177023">
    <property type="component" value="Unassembled WGS sequence"/>
</dbReference>
<keyword evidence="3" id="KW-1185">Reference proteome</keyword>